<feature type="non-terminal residue" evidence="1">
    <location>
        <position position="93"/>
    </location>
</feature>
<reference evidence="1" key="1">
    <citation type="submission" date="2023-03" db="EMBL/GenBank/DDBJ databases">
        <title>Massive genome expansion in bonnet fungi (Mycena s.s.) driven by repeated elements and novel gene families across ecological guilds.</title>
        <authorList>
            <consortium name="Lawrence Berkeley National Laboratory"/>
            <person name="Harder C.B."/>
            <person name="Miyauchi S."/>
            <person name="Viragh M."/>
            <person name="Kuo A."/>
            <person name="Thoen E."/>
            <person name="Andreopoulos B."/>
            <person name="Lu D."/>
            <person name="Skrede I."/>
            <person name="Drula E."/>
            <person name="Henrissat B."/>
            <person name="Morin E."/>
            <person name="Kohler A."/>
            <person name="Barry K."/>
            <person name="LaButti K."/>
            <person name="Morin E."/>
            <person name="Salamov A."/>
            <person name="Lipzen A."/>
            <person name="Mereny Z."/>
            <person name="Hegedus B."/>
            <person name="Baldrian P."/>
            <person name="Stursova M."/>
            <person name="Weitz H."/>
            <person name="Taylor A."/>
            <person name="Grigoriev I.V."/>
            <person name="Nagy L.G."/>
            <person name="Martin F."/>
            <person name="Kauserud H."/>
        </authorList>
    </citation>
    <scope>NUCLEOTIDE SEQUENCE</scope>
    <source>
        <strain evidence="1">9284</strain>
    </source>
</reference>
<name>A0AAD7BDU4_9AGAR</name>
<evidence type="ECO:0000313" key="2">
    <source>
        <dbReference type="Proteomes" id="UP001221142"/>
    </source>
</evidence>
<keyword evidence="2" id="KW-1185">Reference proteome</keyword>
<evidence type="ECO:0000313" key="1">
    <source>
        <dbReference type="EMBL" id="KAJ7617843.1"/>
    </source>
</evidence>
<dbReference type="InterPro" id="IPR036047">
    <property type="entry name" value="F-box-like_dom_sf"/>
</dbReference>
<dbReference type="EMBL" id="JARKIF010000020">
    <property type="protein sequence ID" value="KAJ7617843.1"/>
    <property type="molecule type" value="Genomic_DNA"/>
</dbReference>
<dbReference type="AlphaFoldDB" id="A0AAD7BDU4"/>
<organism evidence="1 2">
    <name type="scientific">Roridomyces roridus</name>
    <dbReference type="NCBI Taxonomy" id="1738132"/>
    <lineage>
        <taxon>Eukaryota</taxon>
        <taxon>Fungi</taxon>
        <taxon>Dikarya</taxon>
        <taxon>Basidiomycota</taxon>
        <taxon>Agaricomycotina</taxon>
        <taxon>Agaricomycetes</taxon>
        <taxon>Agaricomycetidae</taxon>
        <taxon>Agaricales</taxon>
        <taxon>Marasmiineae</taxon>
        <taxon>Mycenaceae</taxon>
        <taxon>Roridomyces</taxon>
    </lineage>
</organism>
<accession>A0AAD7BDU4</accession>
<gene>
    <name evidence="1" type="ORF">FB45DRAFT_756357</name>
</gene>
<evidence type="ECO:0008006" key="3">
    <source>
        <dbReference type="Google" id="ProtNLM"/>
    </source>
</evidence>
<dbReference type="PROSITE" id="PS51257">
    <property type="entry name" value="PROKAR_LIPOPROTEIN"/>
    <property type="match status" value="1"/>
</dbReference>
<sequence>MRLPIELVECIIDASSTHLPTLTACSLVCKQWLPRCRHHLFSSLNLSADWTPEPNSVTEFLALLPMPHATITPYVRAIVLSKRSWGMTPVSRI</sequence>
<dbReference type="Proteomes" id="UP001221142">
    <property type="component" value="Unassembled WGS sequence"/>
</dbReference>
<comment type="caution">
    <text evidence="1">The sequence shown here is derived from an EMBL/GenBank/DDBJ whole genome shotgun (WGS) entry which is preliminary data.</text>
</comment>
<protein>
    <recommendedName>
        <fullName evidence="3">F-box domain-containing protein</fullName>
    </recommendedName>
</protein>
<dbReference type="SUPFAM" id="SSF81383">
    <property type="entry name" value="F-box domain"/>
    <property type="match status" value="1"/>
</dbReference>
<proteinExistence type="predicted"/>